<name>A0A1T3F2B0_ELIME</name>
<dbReference type="CDD" id="cd00433">
    <property type="entry name" value="Peptidase_M17"/>
    <property type="match status" value="1"/>
</dbReference>
<dbReference type="PANTHER" id="PTHR11963:SF23">
    <property type="entry name" value="CYTOSOL AMINOPEPTIDASE"/>
    <property type="match status" value="1"/>
</dbReference>
<keyword evidence="4" id="KW-0378">Hydrolase</keyword>
<dbReference type="GO" id="GO:0006508">
    <property type="term" value="P:proteolysis"/>
    <property type="evidence" value="ECO:0007669"/>
    <property type="project" value="UniProtKB-KW"/>
</dbReference>
<keyword evidence="3" id="KW-0645">Protease</keyword>
<dbReference type="PANTHER" id="PTHR11963">
    <property type="entry name" value="LEUCINE AMINOPEPTIDASE-RELATED"/>
    <property type="match status" value="1"/>
</dbReference>
<dbReference type="Proteomes" id="UP000188947">
    <property type="component" value="Unassembled WGS sequence"/>
</dbReference>
<comment type="similarity">
    <text evidence="1">Belongs to the peptidase M17 family.</text>
</comment>
<evidence type="ECO:0000256" key="5">
    <source>
        <dbReference type="ARBA" id="ARBA00023211"/>
    </source>
</evidence>
<dbReference type="PRINTS" id="PR00481">
    <property type="entry name" value="LAMNOPPTDASE"/>
</dbReference>
<dbReference type="OrthoDB" id="9809354at2"/>
<gene>
    <name evidence="7" type="ORF">BMF97_08825</name>
</gene>
<dbReference type="Gene3D" id="3.40.630.10">
    <property type="entry name" value="Zn peptidases"/>
    <property type="match status" value="1"/>
</dbReference>
<evidence type="ECO:0000256" key="2">
    <source>
        <dbReference type="ARBA" id="ARBA00022438"/>
    </source>
</evidence>
<protein>
    <submittedName>
        <fullName evidence="7">Peptidase M17</fullName>
    </submittedName>
</protein>
<dbReference type="EMBL" id="MPOG01000010">
    <property type="protein sequence ID" value="OOH95457.1"/>
    <property type="molecule type" value="Genomic_DNA"/>
</dbReference>
<comment type="caution">
    <text evidence="7">The sequence shown here is derived from an EMBL/GenBank/DDBJ whole genome shotgun (WGS) entry which is preliminary data.</text>
</comment>
<evidence type="ECO:0000313" key="8">
    <source>
        <dbReference type="Proteomes" id="UP000188947"/>
    </source>
</evidence>
<dbReference type="SUPFAM" id="SSF53187">
    <property type="entry name" value="Zn-dependent exopeptidases"/>
    <property type="match status" value="1"/>
</dbReference>
<evidence type="ECO:0000313" key="7">
    <source>
        <dbReference type="EMBL" id="OOH95457.1"/>
    </source>
</evidence>
<evidence type="ECO:0000259" key="6">
    <source>
        <dbReference type="Pfam" id="PF00883"/>
    </source>
</evidence>
<dbReference type="GO" id="GO:0070006">
    <property type="term" value="F:metalloaminopeptidase activity"/>
    <property type="evidence" value="ECO:0007669"/>
    <property type="project" value="InterPro"/>
</dbReference>
<sequence>MSEVTQHIHIYSESSWKDHQQLFPETLLHFFSGKKNESFVLASEDKITLFIGIGDSYTESSLVEVGQKFSNDYKDKIQTVPTFLHAEILTPHETEQVLLGFYLGTYLYPFKAVHPLWNEHFKWENIELSDEKFSKIKAICNGQFICMDWLNKPANFKQAPKFHAFLKEKSHKYNFDISFFNRQQCEDLGLGAFLAVNQGSNEDAYFTILEYRSNIKDAPVVGLVGKCVLFDTGGISIKPAANLHYMKSDMGGATAVLGALISAIELKLSVDIIAILPITDNAVSNNAYLPSDVVTAYNGKTIEVIDTDAEGRMTLADGLSYLSKNYKTDYLIDLATLTGSAVRMFGTTCGALFSNDPGLQKLLEDSGQKVGQRLWNLPLWEDWEDEIKSDVADLKNISLKPVGDCIVAATFLKHFINDHPKWAHLDIAAMCFGNVGYAREKAATGYGVRLLLDFMEKI</sequence>
<dbReference type="GO" id="GO:0030145">
    <property type="term" value="F:manganese ion binding"/>
    <property type="evidence" value="ECO:0007669"/>
    <property type="project" value="InterPro"/>
</dbReference>
<dbReference type="RefSeq" id="WP_070905236.1">
    <property type="nucleotide sequence ID" value="NZ_CP016378.1"/>
</dbReference>
<proteinExistence type="inferred from homology"/>
<keyword evidence="2" id="KW-0031">Aminopeptidase</keyword>
<feature type="domain" description="Cytosol aminopeptidase" evidence="6">
    <location>
        <begin position="146"/>
        <end position="451"/>
    </location>
</feature>
<reference evidence="7 8" key="1">
    <citation type="submission" date="2016-11" db="EMBL/GenBank/DDBJ databases">
        <title>Genome sequence and comparative genomic analysis of clinical strain Elizabethkingia meningoseptica 61421 PRCM.</title>
        <authorList>
            <person name="Wang M."/>
            <person name="Hu S."/>
            <person name="Cao L."/>
            <person name="Jiang T."/>
            <person name="Zhou Y."/>
            <person name="Ming D."/>
        </authorList>
    </citation>
    <scope>NUCLEOTIDE SEQUENCE [LARGE SCALE GENOMIC DNA]</scope>
    <source>
        <strain evidence="7 8">61421 PRCM</strain>
    </source>
</reference>
<dbReference type="InterPro" id="IPR011356">
    <property type="entry name" value="Leucine_aapep/pepB"/>
</dbReference>
<dbReference type="Pfam" id="PF00883">
    <property type="entry name" value="Peptidase_M17"/>
    <property type="match status" value="1"/>
</dbReference>
<keyword evidence="8" id="KW-1185">Reference proteome</keyword>
<organism evidence="7 8">
    <name type="scientific">Elizabethkingia meningoseptica</name>
    <name type="common">Chryseobacterium meningosepticum</name>
    <dbReference type="NCBI Taxonomy" id="238"/>
    <lineage>
        <taxon>Bacteria</taxon>
        <taxon>Pseudomonadati</taxon>
        <taxon>Bacteroidota</taxon>
        <taxon>Flavobacteriia</taxon>
        <taxon>Flavobacteriales</taxon>
        <taxon>Weeksellaceae</taxon>
        <taxon>Elizabethkingia</taxon>
    </lineage>
</organism>
<evidence type="ECO:0000256" key="3">
    <source>
        <dbReference type="ARBA" id="ARBA00022670"/>
    </source>
</evidence>
<dbReference type="InterPro" id="IPR000819">
    <property type="entry name" value="Peptidase_M17_C"/>
</dbReference>
<dbReference type="eggNOG" id="COG0260">
    <property type="taxonomic scope" value="Bacteria"/>
</dbReference>
<evidence type="ECO:0000256" key="4">
    <source>
        <dbReference type="ARBA" id="ARBA00022801"/>
    </source>
</evidence>
<accession>A0A1T3F2B0</accession>
<keyword evidence="5" id="KW-0464">Manganese</keyword>
<dbReference type="GO" id="GO:0005737">
    <property type="term" value="C:cytoplasm"/>
    <property type="evidence" value="ECO:0007669"/>
    <property type="project" value="InterPro"/>
</dbReference>
<dbReference type="STRING" id="238.BBD35_07420"/>
<evidence type="ECO:0000256" key="1">
    <source>
        <dbReference type="ARBA" id="ARBA00009528"/>
    </source>
</evidence>
<dbReference type="AlphaFoldDB" id="A0A1T3F2B0"/>